<protein>
    <recommendedName>
        <fullName evidence="1">STAS domain-containing protein</fullName>
    </recommendedName>
</protein>
<dbReference type="Proteomes" id="UP000075517">
    <property type="component" value="Unassembled WGS sequence"/>
</dbReference>
<dbReference type="RefSeq" id="WP_061581017.1">
    <property type="nucleotide sequence ID" value="NZ_LQYY01000154.1"/>
</dbReference>
<evidence type="ECO:0000313" key="3">
    <source>
        <dbReference type="Proteomes" id="UP000075517"/>
    </source>
</evidence>
<dbReference type="InterPro" id="IPR002645">
    <property type="entry name" value="STAS_dom"/>
</dbReference>
<feature type="domain" description="STAS" evidence="1">
    <location>
        <begin position="21"/>
        <end position="135"/>
    </location>
</feature>
<dbReference type="EMBL" id="LQYY01000154">
    <property type="protein sequence ID" value="KYD30979.1"/>
    <property type="molecule type" value="Genomic_DNA"/>
</dbReference>
<reference evidence="2 3" key="1">
    <citation type="submission" date="2016-01" db="EMBL/GenBank/DDBJ databases">
        <title>Draft Genome Sequences of Seven Thermophilic Sporeformers Isolated from Foods.</title>
        <authorList>
            <person name="Berendsen E.M."/>
            <person name="Wells-Bennik M.H."/>
            <person name="Krawcyk A.O."/>
            <person name="De Jong A."/>
            <person name="Holsappel S."/>
            <person name="Eijlander R.T."/>
            <person name="Kuipers O.P."/>
        </authorList>
    </citation>
    <scope>NUCLEOTIDE SEQUENCE [LARGE SCALE GENOMIC DNA]</scope>
    <source>
        <strain evidence="2 3">B4114</strain>
    </source>
</reference>
<dbReference type="AlphaFoldDB" id="A0A150N2Q5"/>
<dbReference type="GO" id="GO:0043856">
    <property type="term" value="F:anti-sigma factor antagonist activity"/>
    <property type="evidence" value="ECO:0007669"/>
    <property type="project" value="TreeGrafter"/>
</dbReference>
<accession>A0A150N2Q5</accession>
<name>A0A150N2Q5_GEOSE</name>
<dbReference type="PATRIC" id="fig|1422.17.peg.2260"/>
<proteinExistence type="predicted"/>
<dbReference type="SUPFAM" id="SSF52091">
    <property type="entry name" value="SpoIIaa-like"/>
    <property type="match status" value="1"/>
</dbReference>
<dbReference type="PANTHER" id="PTHR33495">
    <property type="entry name" value="ANTI-SIGMA FACTOR ANTAGONIST TM_1081-RELATED-RELATED"/>
    <property type="match status" value="1"/>
</dbReference>
<dbReference type="PROSITE" id="PS50801">
    <property type="entry name" value="STAS"/>
    <property type="match status" value="1"/>
</dbReference>
<dbReference type="Gene3D" id="3.30.750.24">
    <property type="entry name" value="STAS domain"/>
    <property type="match status" value="1"/>
</dbReference>
<evidence type="ECO:0000259" key="1">
    <source>
        <dbReference type="PROSITE" id="PS50801"/>
    </source>
</evidence>
<sequence>MKQHRLSFELEMVVERAYECIKLTGRLAYDTQLAAEQKLATAVAAVKRRLVVVDVSGLRFLDSTGLALLVRFFKQIVSESRAMAIVVRDNAAIEKVLLIAKLDRLLPIVGDEQQLLSLAPPSSFDHMSQEALYSAWRQRSS</sequence>
<dbReference type="InterPro" id="IPR036513">
    <property type="entry name" value="STAS_dom_sf"/>
</dbReference>
<dbReference type="CDD" id="cd07043">
    <property type="entry name" value="STAS_anti-anti-sigma_factors"/>
    <property type="match status" value="1"/>
</dbReference>
<dbReference type="PANTHER" id="PTHR33495:SF2">
    <property type="entry name" value="ANTI-SIGMA FACTOR ANTAGONIST TM_1081-RELATED"/>
    <property type="match status" value="1"/>
</dbReference>
<dbReference type="Pfam" id="PF01740">
    <property type="entry name" value="STAS"/>
    <property type="match status" value="1"/>
</dbReference>
<gene>
    <name evidence="2" type="ORF">B4114_1391</name>
</gene>
<organism evidence="2 3">
    <name type="scientific">Geobacillus stearothermophilus</name>
    <name type="common">Bacillus stearothermophilus</name>
    <dbReference type="NCBI Taxonomy" id="1422"/>
    <lineage>
        <taxon>Bacteria</taxon>
        <taxon>Bacillati</taxon>
        <taxon>Bacillota</taxon>
        <taxon>Bacilli</taxon>
        <taxon>Bacillales</taxon>
        <taxon>Anoxybacillaceae</taxon>
        <taxon>Geobacillus</taxon>
    </lineage>
</organism>
<evidence type="ECO:0000313" key="2">
    <source>
        <dbReference type="EMBL" id="KYD30979.1"/>
    </source>
</evidence>
<comment type="caution">
    <text evidence="2">The sequence shown here is derived from an EMBL/GenBank/DDBJ whole genome shotgun (WGS) entry which is preliminary data.</text>
</comment>